<proteinExistence type="predicted"/>
<evidence type="ECO:0008006" key="8">
    <source>
        <dbReference type="Google" id="ProtNLM"/>
    </source>
</evidence>
<organism evidence="6 7">
    <name type="scientific">Aspergillus terreus (strain NIH 2624 / FGSC A1156)</name>
    <dbReference type="NCBI Taxonomy" id="341663"/>
    <lineage>
        <taxon>Eukaryota</taxon>
        <taxon>Fungi</taxon>
        <taxon>Dikarya</taxon>
        <taxon>Ascomycota</taxon>
        <taxon>Pezizomycotina</taxon>
        <taxon>Eurotiomycetes</taxon>
        <taxon>Eurotiomycetidae</taxon>
        <taxon>Eurotiales</taxon>
        <taxon>Aspergillaceae</taxon>
        <taxon>Aspergillus</taxon>
        <taxon>Aspergillus subgen. Circumdati</taxon>
    </lineage>
</organism>
<dbReference type="InterPro" id="IPR003431">
    <property type="entry name" value="B-propeller_Phytase"/>
</dbReference>
<dbReference type="Proteomes" id="UP000007963">
    <property type="component" value="Unassembled WGS sequence"/>
</dbReference>
<accession>Q0CTZ5</accession>
<dbReference type="Gene3D" id="2.10.25.10">
    <property type="entry name" value="Laminin"/>
    <property type="match status" value="1"/>
</dbReference>
<dbReference type="PANTHER" id="PTHR14949">
    <property type="entry name" value="EGF-LIKE-DOMAIN, MULTIPLE 7, 8"/>
    <property type="match status" value="1"/>
</dbReference>
<dbReference type="PANTHER" id="PTHR14949:SF56">
    <property type="entry name" value="EGF-LIKE-DOMAIN, MULTIPLE 7"/>
    <property type="match status" value="1"/>
</dbReference>
<dbReference type="RefSeq" id="XP_001212017.1">
    <property type="nucleotide sequence ID" value="XM_001212017.1"/>
</dbReference>
<dbReference type="Gene3D" id="2.120.10.30">
    <property type="entry name" value="TolB, C-terminal domain"/>
    <property type="match status" value="2"/>
</dbReference>
<dbReference type="GeneID" id="4317706"/>
<dbReference type="InterPro" id="IPR050969">
    <property type="entry name" value="Dev_Signal_Modulators"/>
</dbReference>
<evidence type="ECO:0000313" key="6">
    <source>
        <dbReference type="EMBL" id="EAU36113.1"/>
    </source>
</evidence>
<dbReference type="OrthoDB" id="10045365at2759"/>
<dbReference type="GO" id="GO:0016158">
    <property type="term" value="F:inositol hexakisphosphate 3-phosphatase activity"/>
    <property type="evidence" value="ECO:0007669"/>
    <property type="project" value="InterPro"/>
</dbReference>
<dbReference type="InterPro" id="IPR000742">
    <property type="entry name" value="EGF"/>
</dbReference>
<evidence type="ECO:0000256" key="1">
    <source>
        <dbReference type="ARBA" id="ARBA00022729"/>
    </source>
</evidence>
<evidence type="ECO:0000259" key="5">
    <source>
        <dbReference type="PROSITE" id="PS51662"/>
    </source>
</evidence>
<keyword evidence="2 3" id="KW-1015">Disulfide bond</keyword>
<dbReference type="PROSITE" id="PS01186">
    <property type="entry name" value="EGF_2"/>
    <property type="match status" value="1"/>
</dbReference>
<name>Q0CTZ5_ASPTN</name>
<dbReference type="HOGENOM" id="CLU_013427_0_0_1"/>
<dbReference type="VEuPathDB" id="FungiDB:ATEG_02839"/>
<dbReference type="PROSITE" id="PS50026">
    <property type="entry name" value="EGF_3"/>
    <property type="match status" value="1"/>
</dbReference>
<dbReference type="OMA" id="ACRGDNT"/>
<feature type="domain" description="BPP" evidence="5">
    <location>
        <begin position="405"/>
        <end position="727"/>
    </location>
</feature>
<evidence type="ECO:0000259" key="4">
    <source>
        <dbReference type="PROSITE" id="PS50026"/>
    </source>
</evidence>
<dbReference type="EMBL" id="CH476597">
    <property type="protein sequence ID" value="EAU36113.1"/>
    <property type="molecule type" value="Genomic_DNA"/>
</dbReference>
<protein>
    <recommendedName>
        <fullName evidence="8">3-phytase</fullName>
    </recommendedName>
</protein>
<reference evidence="7" key="1">
    <citation type="submission" date="2005-09" db="EMBL/GenBank/DDBJ databases">
        <title>Annotation of the Aspergillus terreus NIH2624 genome.</title>
        <authorList>
            <person name="Birren B.W."/>
            <person name="Lander E.S."/>
            <person name="Galagan J.E."/>
            <person name="Nusbaum C."/>
            <person name="Devon K."/>
            <person name="Henn M."/>
            <person name="Ma L.-J."/>
            <person name="Jaffe D.B."/>
            <person name="Butler J."/>
            <person name="Alvarez P."/>
            <person name="Gnerre S."/>
            <person name="Grabherr M."/>
            <person name="Kleber M."/>
            <person name="Mauceli E.W."/>
            <person name="Brockman W."/>
            <person name="Rounsley S."/>
            <person name="Young S.K."/>
            <person name="LaButti K."/>
            <person name="Pushparaj V."/>
            <person name="DeCaprio D."/>
            <person name="Crawford M."/>
            <person name="Koehrsen M."/>
            <person name="Engels R."/>
            <person name="Montgomery P."/>
            <person name="Pearson M."/>
            <person name="Howarth C."/>
            <person name="Larson L."/>
            <person name="Luoma S."/>
            <person name="White J."/>
            <person name="Alvarado L."/>
            <person name="Kodira C.D."/>
            <person name="Zeng Q."/>
            <person name="Oleary S."/>
            <person name="Yandava C."/>
            <person name="Denning D.W."/>
            <person name="Nierman W.C."/>
            <person name="Milne T."/>
            <person name="Madden K."/>
        </authorList>
    </citation>
    <scope>NUCLEOTIDE SEQUENCE [LARGE SCALE GENOMIC DNA]</scope>
    <source>
        <strain evidence="7">NIH 2624 / FGSC A1156</strain>
    </source>
</reference>
<gene>
    <name evidence="6" type="ORF">ATEG_02839</name>
</gene>
<feature type="disulfide bond" evidence="3">
    <location>
        <begin position="401"/>
        <end position="410"/>
    </location>
</feature>
<dbReference type="eggNOG" id="ENOG502QT72">
    <property type="taxonomic scope" value="Eukaryota"/>
</dbReference>
<feature type="domain" description="EGF-like" evidence="4">
    <location>
        <begin position="379"/>
        <end position="411"/>
    </location>
</feature>
<dbReference type="AlphaFoldDB" id="Q0CTZ5"/>
<dbReference type="Pfam" id="PF02333">
    <property type="entry name" value="Phytase"/>
    <property type="match status" value="1"/>
</dbReference>
<comment type="caution">
    <text evidence="3">Lacks conserved residue(s) required for the propagation of feature annotation.</text>
</comment>
<dbReference type="PROSITE" id="PS00022">
    <property type="entry name" value="EGF_1"/>
    <property type="match status" value="1"/>
</dbReference>
<dbReference type="SUPFAM" id="SSF50956">
    <property type="entry name" value="Thermostable phytase (3-phytase)"/>
    <property type="match status" value="2"/>
</dbReference>
<keyword evidence="1" id="KW-0732">Signal</keyword>
<dbReference type="InterPro" id="IPR011042">
    <property type="entry name" value="6-blade_b-propeller_TolB-like"/>
</dbReference>
<dbReference type="PROSITE" id="PS51662">
    <property type="entry name" value="BP_PHYTASE"/>
    <property type="match status" value="2"/>
</dbReference>
<evidence type="ECO:0000256" key="2">
    <source>
        <dbReference type="ARBA" id="ARBA00023157"/>
    </source>
</evidence>
<dbReference type="STRING" id="341663.Q0CTZ5"/>
<evidence type="ECO:0000313" key="7">
    <source>
        <dbReference type="Proteomes" id="UP000007963"/>
    </source>
</evidence>
<feature type="disulfide bond" evidence="3">
    <location>
        <begin position="383"/>
        <end position="393"/>
    </location>
</feature>
<sequence>MSGRVPEANKRQLRGKRHKVDKMRLACALGSLFALFLSVAASAPTVKVSISALTAGIESDWAAVYYGPRPQDSLLVGNDGSAATGGLRTYGLLDRNLNETARRTPGRTKVVGVLYDIGGRDLLVSITTTESIIRLYDVDGLREISGVKKKVLGDWSCLCTWRSPRGADYVFLLGKKQAVQFLVRGNRKELEILEVQAFPLPVEPSSCAVDPEGVVYFAAENTMLYSFQAAESTVAPEIKAFGEVGDDISGLAVYVSHRSHYLFVAQTDVIEIYSPSLELKGSLAVTGAEDIEIAGTAIYQSSSSQYPYGLISYAIESDSGVGFGVSSLEPVFTELRLEPNTRYTPRSARPPQSESKLNGFRNRDGSLSCFAGFTGRNCNRVACSNDCSGHGSCVGPNECQCRDPWAGPDCSWIGVEAKYETDANGGDGDDPAIWISPTSPNLSTIITTTKSETISAGEPNNVDVIYSFQLGNRTVDLAYAACRADDTLCLFEVTSDGLLAEVPGGIQPVPEDYTVYGSCAYRSPSSGKQYLFVNAKSGQYLQYELTSRTNGTLSTTLVRTFTGGTGGQPEGCVADEENGSLFLGEEPYGLWRYDAEPTGSSNGTLVAKAGDGTLFADVEGVTLLPGKTADQGFIVVSCQGVSAYSVYRRAEPHEYVMTFTIGESKDGRVDGVTNTDGVAGVPNRLNADFPHGLLVVHDDANQLAEGGTAELASFKLVSLEDVLGPTVGGMLLLELDAEWNPRTTV</sequence>
<feature type="domain" description="BPP" evidence="5">
    <location>
        <begin position="38"/>
        <end position="335"/>
    </location>
</feature>
<keyword evidence="3" id="KW-0245">EGF-like domain</keyword>
<evidence type="ECO:0000256" key="3">
    <source>
        <dbReference type="PROSITE-ProRule" id="PRU00076"/>
    </source>
</evidence>